<gene>
    <name evidence="6" type="ORF">OLX77_03510</name>
</gene>
<protein>
    <submittedName>
        <fullName evidence="6">ShlB/FhaC/HecB family hemolysin secretion/activation protein</fullName>
    </submittedName>
</protein>
<sequence>MTRTDAANADIRLTVSGIRVSGSSAFAAAELEALVANLIGGEHTLAELYQGAARITAYYREHGYVIARAYLPAQEIQDGVVIINVVEGRIGEQHINNQSRLSDARANNYLQGVKSGDALQAAPVERALLLLNDTPGVGGTRATLQPGASVGTSDLIVEIDPSLPYAARVEMNNFGNRYTGEYRLDGALALNSPFRMGDQFTVRALTSDQDLTYARMAYQVPVGSDGLRLGAAYFDTRYRLGKEFAPLQAHGTATSSTLFGVYPFIRSQTANLSGTLSLENKQLSDYTDAPVTTVDKEIQLANFGLAGNHQDRLGGAGITSFDLSLALGLLGMDAESLSADSLTTRSDGGFTRLAYNVNRVQRLTDLDSLSVSLSGQWADKNLNSSEKFFLGGAYGVRAYPQGEASGDQGWLTNLELRHRFLPNLQGVVFYDAGSVRINHDPFVAGENSRTISGAGVGANSTFLGLQINAYVAWRIDGDQPTSEPASVDRNPRLWLQASWQH</sequence>
<dbReference type="PANTHER" id="PTHR34597:SF1">
    <property type="entry name" value="HEME_HEMOPEXIN TRANSPORTER PROTEIN HUXB"/>
    <property type="match status" value="1"/>
</dbReference>
<keyword evidence="2" id="KW-0812">Transmembrane</keyword>
<dbReference type="GO" id="GO:0008320">
    <property type="term" value="F:protein transmembrane transporter activity"/>
    <property type="evidence" value="ECO:0007669"/>
    <property type="project" value="TreeGrafter"/>
</dbReference>
<dbReference type="GO" id="GO:0098046">
    <property type="term" value="C:type V protein secretion system complex"/>
    <property type="evidence" value="ECO:0007669"/>
    <property type="project" value="TreeGrafter"/>
</dbReference>
<dbReference type="Gene3D" id="2.40.160.50">
    <property type="entry name" value="membrane protein fhac: a member of the omp85/tpsb transporter family"/>
    <property type="match status" value="1"/>
</dbReference>
<evidence type="ECO:0000259" key="4">
    <source>
        <dbReference type="Pfam" id="PF03865"/>
    </source>
</evidence>
<dbReference type="InterPro" id="IPR051544">
    <property type="entry name" value="TPS_OM_transporter"/>
</dbReference>
<dbReference type="GO" id="GO:0046819">
    <property type="term" value="P:protein secretion by the type V secretion system"/>
    <property type="evidence" value="ECO:0007669"/>
    <property type="project" value="TreeGrafter"/>
</dbReference>
<dbReference type="Gene3D" id="3.10.20.310">
    <property type="entry name" value="membrane protein fhac"/>
    <property type="match status" value="1"/>
</dbReference>
<reference evidence="6" key="2">
    <citation type="submission" date="2022-10" db="EMBL/GenBank/DDBJ databases">
        <authorList>
            <person name="Aronson H.S."/>
        </authorList>
    </citation>
    <scope>NUCLEOTIDE SEQUENCE</scope>
    <source>
        <strain evidence="6">RS19-109</strain>
    </source>
</reference>
<dbReference type="Proteomes" id="UP001154240">
    <property type="component" value="Unassembled WGS sequence"/>
</dbReference>
<dbReference type="EMBL" id="JAPHEH010000001">
    <property type="protein sequence ID" value="MDG4475226.1"/>
    <property type="molecule type" value="Genomic_DNA"/>
</dbReference>
<dbReference type="InterPro" id="IPR005565">
    <property type="entry name" value="Hemolysn_activator_HlyB_C"/>
</dbReference>
<keyword evidence="1" id="KW-0472">Membrane</keyword>
<feature type="domain" description="Haemolysin activator HlyB C-terminal" evidence="4">
    <location>
        <begin position="151"/>
        <end position="458"/>
    </location>
</feature>
<feature type="domain" description="Polypeptide-transport-associated ShlB-type" evidence="5">
    <location>
        <begin position="13"/>
        <end position="88"/>
    </location>
</feature>
<comment type="caution">
    <text evidence="6">The sequence shown here is derived from an EMBL/GenBank/DDBJ whole genome shotgun (WGS) entry which is preliminary data.</text>
</comment>
<dbReference type="Pfam" id="PF08479">
    <property type="entry name" value="POTRA_2"/>
    <property type="match status" value="1"/>
</dbReference>
<evidence type="ECO:0000256" key="3">
    <source>
        <dbReference type="ARBA" id="ARBA00023237"/>
    </source>
</evidence>
<keyword evidence="1" id="KW-1134">Transmembrane beta strand</keyword>
<evidence type="ECO:0000313" key="7">
    <source>
        <dbReference type="Proteomes" id="UP001154240"/>
    </source>
</evidence>
<dbReference type="InterPro" id="IPR013686">
    <property type="entry name" value="Polypept-transport_assoc_ShlB"/>
</dbReference>
<evidence type="ECO:0000313" key="6">
    <source>
        <dbReference type="EMBL" id="MDG4475226.1"/>
    </source>
</evidence>
<evidence type="ECO:0000256" key="1">
    <source>
        <dbReference type="ARBA" id="ARBA00022452"/>
    </source>
</evidence>
<keyword evidence="3" id="KW-0998">Cell outer membrane</keyword>
<keyword evidence="7" id="KW-1185">Reference proteome</keyword>
<proteinExistence type="predicted"/>
<dbReference type="PANTHER" id="PTHR34597">
    <property type="entry name" value="SLR1661 PROTEIN"/>
    <property type="match status" value="1"/>
</dbReference>
<accession>A0A9X4MF71</accession>
<name>A0A9X4MF71_9BACT</name>
<dbReference type="AlphaFoldDB" id="A0A9X4MF71"/>
<evidence type="ECO:0000256" key="2">
    <source>
        <dbReference type="ARBA" id="ARBA00022692"/>
    </source>
</evidence>
<evidence type="ECO:0000259" key="5">
    <source>
        <dbReference type="Pfam" id="PF08479"/>
    </source>
</evidence>
<dbReference type="Pfam" id="PF03865">
    <property type="entry name" value="ShlB"/>
    <property type="match status" value="1"/>
</dbReference>
<dbReference type="RefSeq" id="WP_307632201.1">
    <property type="nucleotide sequence ID" value="NZ_JAPHEH010000001.1"/>
</dbReference>
<organism evidence="6 7">
    <name type="scientific">Thiovibrio frasassiensis</name>
    <dbReference type="NCBI Taxonomy" id="2984131"/>
    <lineage>
        <taxon>Bacteria</taxon>
        <taxon>Pseudomonadati</taxon>
        <taxon>Thermodesulfobacteriota</taxon>
        <taxon>Desulfobulbia</taxon>
        <taxon>Desulfobulbales</taxon>
        <taxon>Thiovibrionaceae</taxon>
        <taxon>Thiovibrio</taxon>
    </lineage>
</organism>
<reference evidence="6" key="1">
    <citation type="journal article" date="2022" name="bioRxiv">
        <title>Thiovibrio frasassiensisgen. nov., sp. nov., an autotrophic, elemental sulfur disproportionating bacterium isolated from sulfidic karst sediment, and proposal of Thiovibrionaceae fam. nov.</title>
        <authorList>
            <person name="Aronson H."/>
            <person name="Thomas C."/>
            <person name="Bhattacharyya M."/>
            <person name="Eckstein S."/>
            <person name="Jensen S."/>
            <person name="Barco R."/>
            <person name="Macalady J."/>
            <person name="Amend J."/>
        </authorList>
    </citation>
    <scope>NUCLEOTIDE SEQUENCE</scope>
    <source>
        <strain evidence="6">RS19-109</strain>
    </source>
</reference>